<evidence type="ECO:0000313" key="3">
    <source>
        <dbReference type="Proteomes" id="UP000054485"/>
    </source>
</evidence>
<reference evidence="2 3" key="1">
    <citation type="submission" date="2014-04" db="EMBL/GenBank/DDBJ databases">
        <authorList>
            <consortium name="DOE Joint Genome Institute"/>
            <person name="Kuo A."/>
            <person name="Ruytinx J."/>
            <person name="Rineau F."/>
            <person name="Colpaert J."/>
            <person name="Kohler A."/>
            <person name="Nagy L.G."/>
            <person name="Floudas D."/>
            <person name="Copeland A."/>
            <person name="Barry K.W."/>
            <person name="Cichocki N."/>
            <person name="Veneault-Fourrey C."/>
            <person name="LaButti K."/>
            <person name="Lindquist E.A."/>
            <person name="Lipzen A."/>
            <person name="Lundell T."/>
            <person name="Morin E."/>
            <person name="Murat C."/>
            <person name="Sun H."/>
            <person name="Tunlid A."/>
            <person name="Henrissat B."/>
            <person name="Grigoriev I.V."/>
            <person name="Hibbett D.S."/>
            <person name="Martin F."/>
            <person name="Nordberg H.P."/>
            <person name="Cantor M.N."/>
            <person name="Hua S.X."/>
        </authorList>
    </citation>
    <scope>NUCLEOTIDE SEQUENCE [LARGE SCALE GENOMIC DNA]</scope>
    <source>
        <strain evidence="2 3">UH-Slu-Lm8-n1</strain>
    </source>
</reference>
<dbReference type="EMBL" id="KN835169">
    <property type="protein sequence ID" value="KIK45687.1"/>
    <property type="molecule type" value="Genomic_DNA"/>
</dbReference>
<dbReference type="AlphaFoldDB" id="A0A0D0BI00"/>
<keyword evidence="1" id="KW-1133">Transmembrane helix</keyword>
<sequence length="222" mass="25625">MDAKSCDLVFFSSIDPYANFHFFTVTTMLGLVMKTDTLFRPLKHTLPLESSNLLSPNISKFMPLLLSPLKLTKLSHVLRPLVFILFRLCCFIMLFRPVLNHIILHKLGQVFKWALFFNSPQYLMALFKILMLALVTAVMYNPGATVKSIAFVYAVSIVIMRLTLRLLFRAGLLTFKLVVLLARFAWRVCLRRLEDAWHKTNRIRRPWIAGVSVVERTSYVDA</sequence>
<feature type="transmembrane region" description="Helical" evidence="1">
    <location>
        <begin position="77"/>
        <end position="99"/>
    </location>
</feature>
<proteinExistence type="predicted"/>
<feature type="transmembrane region" description="Helical" evidence="1">
    <location>
        <begin position="17"/>
        <end position="33"/>
    </location>
</feature>
<gene>
    <name evidence="2" type="ORF">CY34DRAFT_501829</name>
</gene>
<reference evidence="3" key="2">
    <citation type="submission" date="2015-01" db="EMBL/GenBank/DDBJ databases">
        <title>Evolutionary Origins and Diversification of the Mycorrhizal Mutualists.</title>
        <authorList>
            <consortium name="DOE Joint Genome Institute"/>
            <consortium name="Mycorrhizal Genomics Consortium"/>
            <person name="Kohler A."/>
            <person name="Kuo A."/>
            <person name="Nagy L.G."/>
            <person name="Floudas D."/>
            <person name="Copeland A."/>
            <person name="Barry K.W."/>
            <person name="Cichocki N."/>
            <person name="Veneault-Fourrey C."/>
            <person name="LaButti K."/>
            <person name="Lindquist E.A."/>
            <person name="Lipzen A."/>
            <person name="Lundell T."/>
            <person name="Morin E."/>
            <person name="Murat C."/>
            <person name="Riley R."/>
            <person name="Ohm R."/>
            <person name="Sun H."/>
            <person name="Tunlid A."/>
            <person name="Henrissat B."/>
            <person name="Grigoriev I.V."/>
            <person name="Hibbett D.S."/>
            <person name="Martin F."/>
        </authorList>
    </citation>
    <scope>NUCLEOTIDE SEQUENCE [LARGE SCALE GENOMIC DNA]</scope>
    <source>
        <strain evidence="3">UH-Slu-Lm8-n1</strain>
    </source>
</reference>
<dbReference type="OrthoDB" id="2670556at2759"/>
<organism evidence="2 3">
    <name type="scientific">Suillus luteus UH-Slu-Lm8-n1</name>
    <dbReference type="NCBI Taxonomy" id="930992"/>
    <lineage>
        <taxon>Eukaryota</taxon>
        <taxon>Fungi</taxon>
        <taxon>Dikarya</taxon>
        <taxon>Basidiomycota</taxon>
        <taxon>Agaricomycotina</taxon>
        <taxon>Agaricomycetes</taxon>
        <taxon>Agaricomycetidae</taxon>
        <taxon>Boletales</taxon>
        <taxon>Suillineae</taxon>
        <taxon>Suillaceae</taxon>
        <taxon>Suillus</taxon>
    </lineage>
</organism>
<keyword evidence="3" id="KW-1185">Reference proteome</keyword>
<dbReference type="Proteomes" id="UP000054485">
    <property type="component" value="Unassembled WGS sequence"/>
</dbReference>
<dbReference type="InParanoid" id="A0A0D0BI00"/>
<accession>A0A0D0BI00</accession>
<keyword evidence="1" id="KW-0472">Membrane</keyword>
<keyword evidence="1" id="KW-0812">Transmembrane</keyword>
<evidence type="ECO:0000313" key="2">
    <source>
        <dbReference type="EMBL" id="KIK45687.1"/>
    </source>
</evidence>
<feature type="transmembrane region" description="Helical" evidence="1">
    <location>
        <begin position="146"/>
        <end position="164"/>
    </location>
</feature>
<evidence type="ECO:0000256" key="1">
    <source>
        <dbReference type="SAM" id="Phobius"/>
    </source>
</evidence>
<name>A0A0D0BI00_9AGAM</name>
<dbReference type="HOGENOM" id="CLU_1246082_0_0_1"/>
<protein>
    <submittedName>
        <fullName evidence="2">Uncharacterized protein</fullName>
    </submittedName>
</protein>
<feature type="transmembrane region" description="Helical" evidence="1">
    <location>
        <begin position="119"/>
        <end position="139"/>
    </location>
</feature>